<organism evidence="2 3">
    <name type="scientific">Moorena bouillonii PNG</name>
    <dbReference type="NCBI Taxonomy" id="568701"/>
    <lineage>
        <taxon>Bacteria</taxon>
        <taxon>Bacillati</taxon>
        <taxon>Cyanobacteriota</taxon>
        <taxon>Cyanophyceae</taxon>
        <taxon>Coleofasciculales</taxon>
        <taxon>Coleofasciculaceae</taxon>
        <taxon>Moorena</taxon>
    </lineage>
</organism>
<dbReference type="EMBL" id="MKZS01000001">
    <property type="protein sequence ID" value="OLT60594.1"/>
    <property type="molecule type" value="Genomic_DNA"/>
</dbReference>
<keyword evidence="3" id="KW-1185">Reference proteome</keyword>
<gene>
    <name evidence="2" type="ORF">BJP37_17845</name>
</gene>
<evidence type="ECO:0000313" key="3">
    <source>
        <dbReference type="Proteomes" id="UP000186657"/>
    </source>
</evidence>
<sequence length="352" mass="40920">MGLSKVTLIVTQRERFSLTKPSLDSIIADYSSYPFELIYVDGNGPSPVHEYLQQQADKHEFMSLIHRGRYLRSNVARNIALPFVKDADYIVFIDNDVIVEPGWLKGLVECAEEEQAGIVAPLILQGQPGSPDIEVHVAGIKTKFHQRKHGKKWFEQKQLLYATKLRDVEQDLHRTPVDSIEFHCILARHSLIKSIELDEVFDSLASHTDLCMQATDLGETIFLEPNSRITFLNPRQITRFDQDDVPFYVFKWNEQSVRDVFSRQVKKWNLAKDDPSMWSIWKWVIENRQLPAKWSTQEGSFERKLLEFCRRRWCPSWLRTLLESYVIKRAFPETGIADNLVENVKNQPSLSV</sequence>
<dbReference type="Gene3D" id="3.90.550.10">
    <property type="entry name" value="Spore Coat Polysaccharide Biosynthesis Protein SpsA, Chain A"/>
    <property type="match status" value="1"/>
</dbReference>
<comment type="caution">
    <text evidence="2">The sequence shown here is derived from an EMBL/GenBank/DDBJ whole genome shotgun (WGS) entry which is preliminary data.</text>
</comment>
<dbReference type="PANTHER" id="PTHR43179">
    <property type="entry name" value="RHAMNOSYLTRANSFERASE WBBL"/>
    <property type="match status" value="1"/>
</dbReference>
<dbReference type="InterPro" id="IPR001173">
    <property type="entry name" value="Glyco_trans_2-like"/>
</dbReference>
<dbReference type="AlphaFoldDB" id="A0A1U7N3V3"/>
<dbReference type="InterPro" id="IPR029044">
    <property type="entry name" value="Nucleotide-diphossugar_trans"/>
</dbReference>
<feature type="domain" description="Glycosyltransferase 2-like" evidence="1">
    <location>
        <begin position="14"/>
        <end position="137"/>
    </location>
</feature>
<accession>A0A1U7N3V3</accession>
<proteinExistence type="predicted"/>
<dbReference type="PANTHER" id="PTHR43179:SF7">
    <property type="entry name" value="RHAMNOSYLTRANSFERASE WBBL"/>
    <property type="match status" value="1"/>
</dbReference>
<reference evidence="2 3" key="1">
    <citation type="submission" date="2016-10" db="EMBL/GenBank/DDBJ databases">
        <title>Comparative genomics uncovers the prolific and rare metabolic potential of the cyanobacterial genus Moorea.</title>
        <authorList>
            <person name="Leao T."/>
            <person name="Castelao G."/>
            <person name="Korobeynikov A."/>
            <person name="Monroe E.A."/>
            <person name="Podell S."/>
            <person name="Glukhov E."/>
            <person name="Allen E."/>
            <person name="Gerwick W.H."/>
            <person name="Gerwick L."/>
        </authorList>
    </citation>
    <scope>NUCLEOTIDE SEQUENCE [LARGE SCALE GENOMIC DNA]</scope>
    <source>
        <strain evidence="2 3">PNG5-198</strain>
    </source>
</reference>
<dbReference type="Proteomes" id="UP000186657">
    <property type="component" value="Unassembled WGS sequence"/>
</dbReference>
<dbReference type="Pfam" id="PF00535">
    <property type="entry name" value="Glycos_transf_2"/>
    <property type="match status" value="1"/>
</dbReference>
<evidence type="ECO:0000259" key="1">
    <source>
        <dbReference type="Pfam" id="PF00535"/>
    </source>
</evidence>
<dbReference type="SUPFAM" id="SSF53448">
    <property type="entry name" value="Nucleotide-diphospho-sugar transferases"/>
    <property type="match status" value="1"/>
</dbReference>
<name>A0A1U7N3V3_9CYAN</name>
<evidence type="ECO:0000313" key="2">
    <source>
        <dbReference type="EMBL" id="OLT60594.1"/>
    </source>
</evidence>
<protein>
    <recommendedName>
        <fullName evidence="1">Glycosyltransferase 2-like domain-containing protein</fullName>
    </recommendedName>
</protein>